<sequence length="89" mass="9746">MIGASSCLSNTEEYSPMSHYRIVLQDLFATPKERAASTNTSNDARGKNLSHLVQSNMPKTPADPGHKPGSLSIARDYDARGKYKVLCTF</sequence>
<feature type="region of interest" description="Disordered" evidence="1">
    <location>
        <begin position="33"/>
        <end position="73"/>
    </location>
</feature>
<evidence type="ECO:0000313" key="3">
    <source>
        <dbReference type="Proteomes" id="UP000887116"/>
    </source>
</evidence>
<protein>
    <submittedName>
        <fullName evidence="2">Uncharacterized protein</fullName>
    </submittedName>
</protein>
<dbReference type="EMBL" id="BMAO01010750">
    <property type="protein sequence ID" value="GFQ69238.1"/>
    <property type="molecule type" value="Genomic_DNA"/>
</dbReference>
<proteinExistence type="predicted"/>
<dbReference type="AlphaFoldDB" id="A0A8X6FXB0"/>
<organism evidence="2 3">
    <name type="scientific">Trichonephila clavata</name>
    <name type="common">Joro spider</name>
    <name type="synonym">Nephila clavata</name>
    <dbReference type="NCBI Taxonomy" id="2740835"/>
    <lineage>
        <taxon>Eukaryota</taxon>
        <taxon>Metazoa</taxon>
        <taxon>Ecdysozoa</taxon>
        <taxon>Arthropoda</taxon>
        <taxon>Chelicerata</taxon>
        <taxon>Arachnida</taxon>
        <taxon>Araneae</taxon>
        <taxon>Araneomorphae</taxon>
        <taxon>Entelegynae</taxon>
        <taxon>Araneoidea</taxon>
        <taxon>Nephilidae</taxon>
        <taxon>Trichonephila</taxon>
    </lineage>
</organism>
<evidence type="ECO:0000256" key="1">
    <source>
        <dbReference type="SAM" id="MobiDB-lite"/>
    </source>
</evidence>
<reference evidence="2" key="1">
    <citation type="submission" date="2020-07" db="EMBL/GenBank/DDBJ databases">
        <title>Multicomponent nature underlies the extraordinary mechanical properties of spider dragline silk.</title>
        <authorList>
            <person name="Kono N."/>
            <person name="Nakamura H."/>
            <person name="Mori M."/>
            <person name="Yoshida Y."/>
            <person name="Ohtoshi R."/>
            <person name="Malay A.D."/>
            <person name="Moran D.A.P."/>
            <person name="Tomita M."/>
            <person name="Numata K."/>
            <person name="Arakawa K."/>
        </authorList>
    </citation>
    <scope>NUCLEOTIDE SEQUENCE</scope>
</reference>
<gene>
    <name evidence="2" type="ORF">TNCT_669051</name>
</gene>
<comment type="caution">
    <text evidence="2">The sequence shown here is derived from an EMBL/GenBank/DDBJ whole genome shotgun (WGS) entry which is preliminary data.</text>
</comment>
<evidence type="ECO:0000313" key="2">
    <source>
        <dbReference type="EMBL" id="GFQ69238.1"/>
    </source>
</evidence>
<accession>A0A8X6FXB0</accession>
<dbReference type="Proteomes" id="UP000887116">
    <property type="component" value="Unassembled WGS sequence"/>
</dbReference>
<keyword evidence="3" id="KW-1185">Reference proteome</keyword>
<name>A0A8X6FXB0_TRICU</name>